<gene>
    <name evidence="2" type="ORF">ACIBP5_04160</name>
</gene>
<dbReference type="Pfam" id="PF13649">
    <property type="entry name" value="Methyltransf_25"/>
    <property type="match status" value="1"/>
</dbReference>
<dbReference type="InterPro" id="IPR029063">
    <property type="entry name" value="SAM-dependent_MTases_sf"/>
</dbReference>
<dbReference type="Proteomes" id="UP001612928">
    <property type="component" value="Unassembled WGS sequence"/>
</dbReference>
<proteinExistence type="predicted"/>
<keyword evidence="2" id="KW-0489">Methyltransferase</keyword>
<dbReference type="InterPro" id="IPR041698">
    <property type="entry name" value="Methyltransf_25"/>
</dbReference>
<keyword evidence="3" id="KW-1185">Reference proteome</keyword>
<dbReference type="SUPFAM" id="SSF53335">
    <property type="entry name" value="S-adenosyl-L-methionine-dependent methyltransferases"/>
    <property type="match status" value="1"/>
</dbReference>
<feature type="domain" description="Methyltransferase" evidence="1">
    <location>
        <begin position="38"/>
        <end position="136"/>
    </location>
</feature>
<organism evidence="2 3">
    <name type="scientific">Nonomuraea indica</name>
    <dbReference type="NCBI Taxonomy" id="1581193"/>
    <lineage>
        <taxon>Bacteria</taxon>
        <taxon>Bacillati</taxon>
        <taxon>Actinomycetota</taxon>
        <taxon>Actinomycetes</taxon>
        <taxon>Streptosporangiales</taxon>
        <taxon>Streptosporangiaceae</taxon>
        <taxon>Nonomuraea</taxon>
    </lineage>
</organism>
<evidence type="ECO:0000313" key="2">
    <source>
        <dbReference type="EMBL" id="MFI7439140.1"/>
    </source>
</evidence>
<accession>A0ABW7ZX61</accession>
<dbReference type="GO" id="GO:0032259">
    <property type="term" value="P:methylation"/>
    <property type="evidence" value="ECO:0007669"/>
    <property type="project" value="UniProtKB-KW"/>
</dbReference>
<dbReference type="RefSeq" id="WP_397018664.1">
    <property type="nucleotide sequence ID" value="NZ_JBITMB010000001.1"/>
</dbReference>
<sequence>MADPYERSAEFVDVMIAPHWAALGPPLADALSGNPGPIVDVGAGGGLGTRVIARSTADARIVAVEPSPALRSVLLARVNDDPGLRDRVTVLPEGILDAALPERLGAVVAMNVIGHFGPDERHRIWALLAARLLPGGRAVLNLQPPGEPVAVPESRFADVRVGRRRYEGWGRAEPAGRDRIAWHMTYRTYHDGRLVGELEVGYAWWVLSEQRLREELGAHGLGLDRTGPAELGMYLIGRKDM</sequence>
<dbReference type="EMBL" id="JBITMB010000001">
    <property type="protein sequence ID" value="MFI7439140.1"/>
    <property type="molecule type" value="Genomic_DNA"/>
</dbReference>
<evidence type="ECO:0000313" key="3">
    <source>
        <dbReference type="Proteomes" id="UP001612928"/>
    </source>
</evidence>
<name>A0ABW7ZX61_9ACTN</name>
<comment type="caution">
    <text evidence="2">The sequence shown here is derived from an EMBL/GenBank/DDBJ whole genome shotgun (WGS) entry which is preliminary data.</text>
</comment>
<dbReference type="Gene3D" id="3.40.50.150">
    <property type="entry name" value="Vaccinia Virus protein VP39"/>
    <property type="match status" value="1"/>
</dbReference>
<evidence type="ECO:0000259" key="1">
    <source>
        <dbReference type="Pfam" id="PF13649"/>
    </source>
</evidence>
<keyword evidence="2" id="KW-0808">Transferase</keyword>
<dbReference type="CDD" id="cd02440">
    <property type="entry name" value="AdoMet_MTases"/>
    <property type="match status" value="1"/>
</dbReference>
<reference evidence="2 3" key="1">
    <citation type="submission" date="2024-10" db="EMBL/GenBank/DDBJ databases">
        <title>The Natural Products Discovery Center: Release of the First 8490 Sequenced Strains for Exploring Actinobacteria Biosynthetic Diversity.</title>
        <authorList>
            <person name="Kalkreuter E."/>
            <person name="Kautsar S.A."/>
            <person name="Yang D."/>
            <person name="Bader C.D."/>
            <person name="Teijaro C.N."/>
            <person name="Fluegel L."/>
            <person name="Davis C.M."/>
            <person name="Simpson J.R."/>
            <person name="Lauterbach L."/>
            <person name="Steele A.D."/>
            <person name="Gui C."/>
            <person name="Meng S."/>
            <person name="Li G."/>
            <person name="Viehrig K."/>
            <person name="Ye F."/>
            <person name="Su P."/>
            <person name="Kiefer A.F."/>
            <person name="Nichols A."/>
            <person name="Cepeda A.J."/>
            <person name="Yan W."/>
            <person name="Fan B."/>
            <person name="Jiang Y."/>
            <person name="Adhikari A."/>
            <person name="Zheng C.-J."/>
            <person name="Schuster L."/>
            <person name="Cowan T.M."/>
            <person name="Smanski M.J."/>
            <person name="Chevrette M.G."/>
            <person name="De Carvalho L.P.S."/>
            <person name="Shen B."/>
        </authorList>
    </citation>
    <scope>NUCLEOTIDE SEQUENCE [LARGE SCALE GENOMIC DNA]</scope>
    <source>
        <strain evidence="2 3">NPDC049503</strain>
    </source>
</reference>
<protein>
    <submittedName>
        <fullName evidence="2">Class I SAM-dependent methyltransferase</fullName>
    </submittedName>
</protein>
<dbReference type="GO" id="GO:0008168">
    <property type="term" value="F:methyltransferase activity"/>
    <property type="evidence" value="ECO:0007669"/>
    <property type="project" value="UniProtKB-KW"/>
</dbReference>